<gene>
    <name evidence="1" type="ORF">HINF_LOCUS36569</name>
    <name evidence="2" type="ORF">HINF_LOCUS42268</name>
</gene>
<reference evidence="1" key="1">
    <citation type="submission" date="2023-06" db="EMBL/GenBank/DDBJ databases">
        <authorList>
            <person name="Kurt Z."/>
        </authorList>
    </citation>
    <scope>NUCLEOTIDE SEQUENCE</scope>
</reference>
<sequence>MLNGKYSEYTQLKVQDLEKYLELGYTGLKLKDEILLQLFGEDYPKQVNDYYNAFTKAKEEKYKAKEEPPTKLEKCQLMHVFKPLPHVDLYIEDNSLYIVDKEMNILKQTPINCEIYSGYNKADLNIKQGYLHQIVPCQGCLYLIINEQVFKLCDQILELVFTITKYDKVISKQEQEMFNIIKMFKDFILNEQSMLYCLENVLHIQQRYSNERYANHVNELIPIKQNTSKYTAIMQFQNVAYSYVNNQENIEIFQLQNNTNLLTLTRSFNILCMCCGIIIIDKEDKKYMIIDLINNKQTEAEGDLDNMLKHLVLGDTGLQLSSAFVRKYCGEGFEEKQLQMYNEMIEQQMQCPCYLEEIRKIIPFELLCKQVNKQYCKS</sequence>
<name>A0AA86UBE1_9EUKA</name>
<dbReference type="EMBL" id="CAXDID020000172">
    <property type="protein sequence ID" value="CAL6047567.1"/>
    <property type="molecule type" value="Genomic_DNA"/>
</dbReference>
<dbReference type="Proteomes" id="UP001642409">
    <property type="component" value="Unassembled WGS sequence"/>
</dbReference>
<protein>
    <submittedName>
        <fullName evidence="1">Uncharacterized protein</fullName>
    </submittedName>
</protein>
<evidence type="ECO:0000313" key="3">
    <source>
        <dbReference type="Proteomes" id="UP001642409"/>
    </source>
</evidence>
<keyword evidence="3" id="KW-1185">Reference proteome</keyword>
<evidence type="ECO:0000313" key="1">
    <source>
        <dbReference type="EMBL" id="CAI9948924.1"/>
    </source>
</evidence>
<evidence type="ECO:0000313" key="2">
    <source>
        <dbReference type="EMBL" id="CAL6047567.1"/>
    </source>
</evidence>
<proteinExistence type="predicted"/>
<organism evidence="1">
    <name type="scientific">Hexamita inflata</name>
    <dbReference type="NCBI Taxonomy" id="28002"/>
    <lineage>
        <taxon>Eukaryota</taxon>
        <taxon>Metamonada</taxon>
        <taxon>Diplomonadida</taxon>
        <taxon>Hexamitidae</taxon>
        <taxon>Hexamitinae</taxon>
        <taxon>Hexamita</taxon>
    </lineage>
</organism>
<accession>A0AA86UBE1</accession>
<dbReference type="AlphaFoldDB" id="A0AA86UBE1"/>
<reference evidence="2 3" key="2">
    <citation type="submission" date="2024-07" db="EMBL/GenBank/DDBJ databases">
        <authorList>
            <person name="Akdeniz Z."/>
        </authorList>
    </citation>
    <scope>NUCLEOTIDE SEQUENCE [LARGE SCALE GENOMIC DNA]</scope>
</reference>
<dbReference type="EMBL" id="CATOUU010000792">
    <property type="protein sequence ID" value="CAI9948924.1"/>
    <property type="molecule type" value="Genomic_DNA"/>
</dbReference>
<comment type="caution">
    <text evidence="1">The sequence shown here is derived from an EMBL/GenBank/DDBJ whole genome shotgun (WGS) entry which is preliminary data.</text>
</comment>